<dbReference type="Gene3D" id="3.80.10.10">
    <property type="entry name" value="Ribonuclease Inhibitor"/>
    <property type="match status" value="1"/>
</dbReference>
<dbReference type="InterPro" id="IPR027417">
    <property type="entry name" value="P-loop_NTPase"/>
</dbReference>
<gene>
    <name evidence="11" type="ORF">URODEC1_LOCUS33874</name>
</gene>
<feature type="domain" description="Disease resistance R13L4/SHOC-2-like LRR" evidence="10">
    <location>
        <begin position="547"/>
        <end position="871"/>
    </location>
</feature>
<evidence type="ECO:0000313" key="12">
    <source>
        <dbReference type="Proteomes" id="UP001497457"/>
    </source>
</evidence>
<evidence type="ECO:0000256" key="2">
    <source>
        <dbReference type="ARBA" id="ARBA00022614"/>
    </source>
</evidence>
<dbReference type="InterPro" id="IPR038005">
    <property type="entry name" value="RX-like_CC"/>
</dbReference>
<dbReference type="Pfam" id="PF23598">
    <property type="entry name" value="LRR_14"/>
    <property type="match status" value="1"/>
</dbReference>
<dbReference type="GO" id="GO:0042742">
    <property type="term" value="P:defense response to bacterium"/>
    <property type="evidence" value="ECO:0007669"/>
    <property type="project" value="UniProtKB-ARBA"/>
</dbReference>
<keyword evidence="6" id="KW-0175">Coiled coil</keyword>
<protein>
    <submittedName>
        <fullName evidence="11">Uncharacterized protein</fullName>
    </submittedName>
</protein>
<dbReference type="GO" id="GO:0000166">
    <property type="term" value="F:nucleotide binding"/>
    <property type="evidence" value="ECO:0007669"/>
    <property type="project" value="UniProtKB-KW"/>
</dbReference>
<dbReference type="InterPro" id="IPR041118">
    <property type="entry name" value="Rx_N"/>
</dbReference>
<dbReference type="PRINTS" id="PR00364">
    <property type="entry name" value="DISEASERSIST"/>
</dbReference>
<dbReference type="InterPro" id="IPR042197">
    <property type="entry name" value="Apaf_helical"/>
</dbReference>
<evidence type="ECO:0000313" key="11">
    <source>
        <dbReference type="EMBL" id="CAL4942955.1"/>
    </source>
</evidence>
<feature type="domain" description="Disease resistance N-terminal" evidence="8">
    <location>
        <begin position="8"/>
        <end position="88"/>
    </location>
</feature>
<reference evidence="11 12" key="2">
    <citation type="submission" date="2024-10" db="EMBL/GenBank/DDBJ databases">
        <authorList>
            <person name="Ryan C."/>
        </authorList>
    </citation>
    <scope>NUCLEOTIDE SEQUENCE [LARGE SCALE GENOMIC DNA]</scope>
</reference>
<dbReference type="EMBL" id="OZ075126">
    <property type="protein sequence ID" value="CAL4942955.1"/>
    <property type="molecule type" value="Genomic_DNA"/>
</dbReference>
<evidence type="ECO:0000256" key="5">
    <source>
        <dbReference type="ARBA" id="ARBA00022821"/>
    </source>
</evidence>
<dbReference type="InterPro" id="IPR044974">
    <property type="entry name" value="Disease_R_plants"/>
</dbReference>
<dbReference type="Proteomes" id="UP001497457">
    <property type="component" value="Chromosome 16b"/>
</dbReference>
<evidence type="ECO:0000256" key="6">
    <source>
        <dbReference type="ARBA" id="ARBA00023054"/>
    </source>
</evidence>
<dbReference type="SUPFAM" id="SSF52540">
    <property type="entry name" value="P-loop containing nucleoside triphosphate hydrolases"/>
    <property type="match status" value="1"/>
</dbReference>
<dbReference type="CDD" id="cd14798">
    <property type="entry name" value="RX-CC_like"/>
    <property type="match status" value="1"/>
</dbReference>
<dbReference type="FunFam" id="1.10.10.10:FF:000322">
    <property type="entry name" value="Probable disease resistance protein At1g63360"/>
    <property type="match status" value="1"/>
</dbReference>
<keyword evidence="3" id="KW-0677">Repeat</keyword>
<dbReference type="InterPro" id="IPR036388">
    <property type="entry name" value="WH-like_DNA-bd_sf"/>
</dbReference>
<feature type="domain" description="NB-ARC" evidence="7">
    <location>
        <begin position="167"/>
        <end position="334"/>
    </location>
</feature>
<reference evidence="12" key="1">
    <citation type="submission" date="2024-06" db="EMBL/GenBank/DDBJ databases">
        <authorList>
            <person name="Ryan C."/>
        </authorList>
    </citation>
    <scope>NUCLEOTIDE SEQUENCE [LARGE SCALE GENOMIC DNA]</scope>
</reference>
<dbReference type="Gene3D" id="1.20.5.4130">
    <property type="match status" value="1"/>
</dbReference>
<evidence type="ECO:0000256" key="3">
    <source>
        <dbReference type="ARBA" id="ARBA00022737"/>
    </source>
</evidence>
<keyword evidence="12" id="KW-1185">Reference proteome</keyword>
<dbReference type="AlphaFoldDB" id="A0ABC8YGY4"/>
<feature type="domain" description="Disease resistance protein winged helix" evidence="9">
    <location>
        <begin position="425"/>
        <end position="497"/>
    </location>
</feature>
<dbReference type="InterPro" id="IPR058922">
    <property type="entry name" value="WHD_DRP"/>
</dbReference>
<dbReference type="InterPro" id="IPR032675">
    <property type="entry name" value="LRR_dom_sf"/>
</dbReference>
<evidence type="ECO:0000259" key="10">
    <source>
        <dbReference type="Pfam" id="PF23598"/>
    </source>
</evidence>
<evidence type="ECO:0000256" key="1">
    <source>
        <dbReference type="ARBA" id="ARBA00008894"/>
    </source>
</evidence>
<evidence type="ECO:0000256" key="4">
    <source>
        <dbReference type="ARBA" id="ARBA00022741"/>
    </source>
</evidence>
<dbReference type="GO" id="GO:0009626">
    <property type="term" value="P:plant-type hypersensitive response"/>
    <property type="evidence" value="ECO:0007669"/>
    <property type="project" value="UniProtKB-ARBA"/>
</dbReference>
<evidence type="ECO:0000259" key="7">
    <source>
        <dbReference type="Pfam" id="PF00931"/>
    </source>
</evidence>
<dbReference type="FunFam" id="3.40.50.300:FF:001091">
    <property type="entry name" value="Probable disease resistance protein At1g61300"/>
    <property type="match status" value="1"/>
</dbReference>
<dbReference type="Gene3D" id="1.10.8.430">
    <property type="entry name" value="Helical domain of apoptotic protease-activating factors"/>
    <property type="match status" value="1"/>
</dbReference>
<dbReference type="PANTHER" id="PTHR23155">
    <property type="entry name" value="DISEASE RESISTANCE PROTEIN RP"/>
    <property type="match status" value="1"/>
</dbReference>
<dbReference type="InterPro" id="IPR055414">
    <property type="entry name" value="LRR_R13L4/SHOC2-like"/>
</dbReference>
<evidence type="ECO:0000259" key="8">
    <source>
        <dbReference type="Pfam" id="PF18052"/>
    </source>
</evidence>
<dbReference type="PANTHER" id="PTHR23155:SF943">
    <property type="entry name" value="OS08G0193700 PROTEIN"/>
    <property type="match status" value="1"/>
</dbReference>
<dbReference type="InterPro" id="IPR002182">
    <property type="entry name" value="NB-ARC"/>
</dbReference>
<sequence>MAEAIAISLLEKLSEALSSSAALRISRLFSVRSDIAAAQREMDLLRAFLRSADSRQGTDADHVAKWLRQLRQVAFELEDAADECSYLSGDPGGLARVCLNMRAWLLLSRRLRKALESLHRLSAAKEQYGINLADGADDPSVVVTRQTHAENAHFLEEDEVVGFAAHEKQLMEWVVDDEEPQRTVVAVCGMGGVGKTTLVARVYKQVASSHFDCAAWVIVSQEFTMEGLLRRILKELHRDARHGSNDDDDYRSLVAAVRDRLTKWRYLVVLDDVWNAHLWNQLRHALLEERTRSRVVITTRSSYVAMAAAPGRVKMLEPLPEADAWELFCTVAFREVPVRACPSHLDELANSMLRRCCGLPLAIVAVGNLLALRARTEFAWRNANDSLVWDRSCSDLGIGEAASVLNLSIDDLPHHLKKCFLSCSVYPEDLSIKRKTLIRNWVAQGFVEEQPGQRHAEDVADDYLDQIAQRNLFQVTHRNEFGRVKHFTIHDLIRDLIIYRSRQEEGFLQLVKGKVTMDCPCNTTFRHLVVDRCGGEDPKFFSQWPTLRTFVAFGSDLDASTLSHFRLLTVLNLWLIEIKKLPDSVTNLHNLRYLGIRSTLVEELPKELEKLQKLQTLDAKLSMIRRLPSSIKKLKCLRHLIVLTRETTDLLKPYPGTAVGVSHGLESLTSLQTLKYVQAEKKIIRSLAGLEQMRSLELSGVNKNHIADLSFSMSRMSCLQRLGLSIAPGTDTVLDLEPISLPPKLLQKLSLACRLKGGKLPSWTCSLIHLVQLQLCSCQIAHDSLKLLAALPMLVNLGVINNAYHERDMVFVEGDFPSLHRLTLENLPNLHRIEFQEGCLVKLRDLVLGLCRELTEIPQGIEKLKHLPNLELFGMPTEFIDKLKEHNSDARYLNPATSDFYQAHRFISCFRFVQRNR</sequence>
<dbReference type="SUPFAM" id="SSF52058">
    <property type="entry name" value="L domain-like"/>
    <property type="match status" value="1"/>
</dbReference>
<dbReference type="Pfam" id="PF00931">
    <property type="entry name" value="NB-ARC"/>
    <property type="match status" value="1"/>
</dbReference>
<dbReference type="GO" id="GO:0002758">
    <property type="term" value="P:innate immune response-activating signaling pathway"/>
    <property type="evidence" value="ECO:0007669"/>
    <property type="project" value="UniProtKB-ARBA"/>
</dbReference>
<dbReference type="Pfam" id="PF23559">
    <property type="entry name" value="WHD_DRP"/>
    <property type="match status" value="1"/>
</dbReference>
<keyword evidence="2" id="KW-0433">Leucine-rich repeat</keyword>
<keyword evidence="5" id="KW-0611">Plant defense</keyword>
<dbReference type="Gene3D" id="1.10.10.10">
    <property type="entry name" value="Winged helix-like DNA-binding domain superfamily/Winged helix DNA-binding domain"/>
    <property type="match status" value="1"/>
</dbReference>
<accession>A0ABC8YGY4</accession>
<evidence type="ECO:0000259" key="9">
    <source>
        <dbReference type="Pfam" id="PF23559"/>
    </source>
</evidence>
<keyword evidence="4" id="KW-0547">Nucleotide-binding</keyword>
<name>A0ABC8YGY4_9POAL</name>
<comment type="similarity">
    <text evidence="1">Belongs to the disease resistance NB-LRR family.</text>
</comment>
<proteinExistence type="inferred from homology"/>
<dbReference type="Pfam" id="PF18052">
    <property type="entry name" value="Rx_N"/>
    <property type="match status" value="1"/>
</dbReference>
<dbReference type="Gene3D" id="3.40.50.300">
    <property type="entry name" value="P-loop containing nucleotide triphosphate hydrolases"/>
    <property type="match status" value="1"/>
</dbReference>
<organism evidence="11 12">
    <name type="scientific">Urochloa decumbens</name>
    <dbReference type="NCBI Taxonomy" id="240449"/>
    <lineage>
        <taxon>Eukaryota</taxon>
        <taxon>Viridiplantae</taxon>
        <taxon>Streptophyta</taxon>
        <taxon>Embryophyta</taxon>
        <taxon>Tracheophyta</taxon>
        <taxon>Spermatophyta</taxon>
        <taxon>Magnoliopsida</taxon>
        <taxon>Liliopsida</taxon>
        <taxon>Poales</taxon>
        <taxon>Poaceae</taxon>
        <taxon>PACMAD clade</taxon>
        <taxon>Panicoideae</taxon>
        <taxon>Panicodae</taxon>
        <taxon>Paniceae</taxon>
        <taxon>Melinidinae</taxon>
        <taxon>Urochloa</taxon>
    </lineage>
</organism>